<feature type="region of interest" description="Disordered" evidence="1">
    <location>
        <begin position="412"/>
        <end position="478"/>
    </location>
</feature>
<evidence type="ECO:0000259" key="4">
    <source>
        <dbReference type="Pfam" id="PF19040"/>
    </source>
</evidence>
<dbReference type="EMBL" id="LAIR01000002">
    <property type="protein sequence ID" value="KNX38539.1"/>
    <property type="molecule type" value="Genomic_DNA"/>
</dbReference>
<evidence type="ECO:0000256" key="1">
    <source>
        <dbReference type="SAM" id="MobiDB-lite"/>
    </source>
</evidence>
<dbReference type="InterPro" id="IPR002656">
    <property type="entry name" value="Acyl_transf_3_dom"/>
</dbReference>
<evidence type="ECO:0000256" key="2">
    <source>
        <dbReference type="SAM" id="Phobius"/>
    </source>
</evidence>
<keyword evidence="2" id="KW-1133">Transmembrane helix</keyword>
<dbReference type="InterPro" id="IPR050879">
    <property type="entry name" value="Acyltransferase_3"/>
</dbReference>
<keyword evidence="2" id="KW-0472">Membrane</keyword>
<accession>A0A0L6CLE5</accession>
<feature type="transmembrane region" description="Helical" evidence="2">
    <location>
        <begin position="300"/>
        <end position="321"/>
    </location>
</feature>
<dbReference type="Pfam" id="PF01757">
    <property type="entry name" value="Acyl_transf_3"/>
    <property type="match status" value="1"/>
</dbReference>
<evidence type="ECO:0000313" key="6">
    <source>
        <dbReference type="Proteomes" id="UP000037397"/>
    </source>
</evidence>
<dbReference type="STRING" id="1631356.VV01_17520"/>
<dbReference type="Proteomes" id="UP000037397">
    <property type="component" value="Unassembled WGS sequence"/>
</dbReference>
<evidence type="ECO:0008006" key="7">
    <source>
        <dbReference type="Google" id="ProtNLM"/>
    </source>
</evidence>
<comment type="caution">
    <text evidence="5">The sequence shown here is derived from an EMBL/GenBank/DDBJ whole genome shotgun (WGS) entry which is preliminary data.</text>
</comment>
<dbReference type="GO" id="GO:0009103">
    <property type="term" value="P:lipopolysaccharide biosynthetic process"/>
    <property type="evidence" value="ECO:0007669"/>
    <property type="project" value="TreeGrafter"/>
</dbReference>
<organism evidence="5 6">
    <name type="scientific">Luteipulveratus halotolerans</name>
    <dbReference type="NCBI Taxonomy" id="1631356"/>
    <lineage>
        <taxon>Bacteria</taxon>
        <taxon>Bacillati</taxon>
        <taxon>Actinomycetota</taxon>
        <taxon>Actinomycetes</taxon>
        <taxon>Micrococcales</taxon>
        <taxon>Dermacoccaceae</taxon>
        <taxon>Luteipulveratus</taxon>
    </lineage>
</organism>
<dbReference type="InterPro" id="IPR043968">
    <property type="entry name" value="SGNH"/>
</dbReference>
<feature type="transmembrane region" description="Helical" evidence="2">
    <location>
        <begin position="211"/>
        <end position="227"/>
    </location>
</feature>
<feature type="domain" description="SGNH" evidence="4">
    <location>
        <begin position="518"/>
        <end position="736"/>
    </location>
</feature>
<dbReference type="PANTHER" id="PTHR23028:SF53">
    <property type="entry name" value="ACYL_TRANSF_3 DOMAIN-CONTAINING PROTEIN"/>
    <property type="match status" value="1"/>
</dbReference>
<dbReference type="Pfam" id="PF19040">
    <property type="entry name" value="SGNH"/>
    <property type="match status" value="1"/>
</dbReference>
<dbReference type="PATRIC" id="fig|1631356.3.peg.3488"/>
<proteinExistence type="predicted"/>
<keyword evidence="2" id="KW-0812">Transmembrane</keyword>
<keyword evidence="6" id="KW-1185">Reference proteome</keyword>
<dbReference type="AlphaFoldDB" id="A0A0L6CLE5"/>
<dbReference type="GO" id="GO:0016020">
    <property type="term" value="C:membrane"/>
    <property type="evidence" value="ECO:0007669"/>
    <property type="project" value="TreeGrafter"/>
</dbReference>
<feature type="transmembrane region" description="Helical" evidence="2">
    <location>
        <begin position="12"/>
        <end position="30"/>
    </location>
</feature>
<dbReference type="PANTHER" id="PTHR23028">
    <property type="entry name" value="ACETYLTRANSFERASE"/>
    <property type="match status" value="1"/>
</dbReference>
<reference evidence="6" key="1">
    <citation type="submission" date="2015-03" db="EMBL/GenBank/DDBJ databases">
        <title>Luteipulveratus halotolerans sp. nov., a novel actinobacterium (Dermacoccaceae) from Sarawak, Malaysia.</title>
        <authorList>
            <person name="Juboi H."/>
            <person name="Basik A."/>
            <person name="Shamsul S.S."/>
            <person name="Arnold P."/>
            <person name="Schmitt E.K."/>
            <person name="Sanglier J.-J."/>
            <person name="Yeo T."/>
        </authorList>
    </citation>
    <scope>NUCLEOTIDE SEQUENCE [LARGE SCALE GENOMIC DNA]</scope>
    <source>
        <strain evidence="6">C296001</strain>
    </source>
</reference>
<feature type="transmembrane region" description="Helical" evidence="2">
    <location>
        <begin position="234"/>
        <end position="253"/>
    </location>
</feature>
<feature type="transmembrane region" description="Helical" evidence="2">
    <location>
        <begin position="362"/>
        <end position="385"/>
    </location>
</feature>
<dbReference type="GO" id="GO:0016747">
    <property type="term" value="F:acyltransferase activity, transferring groups other than amino-acyl groups"/>
    <property type="evidence" value="ECO:0007669"/>
    <property type="project" value="InterPro"/>
</dbReference>
<name>A0A0L6CLE5_9MICO</name>
<feature type="transmembrane region" description="Helical" evidence="2">
    <location>
        <begin position="259"/>
        <end position="279"/>
    </location>
</feature>
<feature type="transmembrane region" description="Helical" evidence="2">
    <location>
        <begin position="77"/>
        <end position="97"/>
    </location>
</feature>
<evidence type="ECO:0000313" key="5">
    <source>
        <dbReference type="EMBL" id="KNX38539.1"/>
    </source>
</evidence>
<feature type="compositionally biased region" description="Low complexity" evidence="1">
    <location>
        <begin position="412"/>
        <end position="456"/>
    </location>
</feature>
<feature type="domain" description="Acyltransferase 3" evidence="3">
    <location>
        <begin position="10"/>
        <end position="343"/>
    </location>
</feature>
<protein>
    <recommendedName>
        <fullName evidence="7">Acyltransferase</fullName>
    </recommendedName>
</protein>
<gene>
    <name evidence="5" type="ORF">VV01_17520</name>
</gene>
<feature type="compositionally biased region" description="Low complexity" evidence="1">
    <location>
        <begin position="464"/>
        <end position="478"/>
    </location>
</feature>
<evidence type="ECO:0000259" key="3">
    <source>
        <dbReference type="Pfam" id="PF01757"/>
    </source>
</evidence>
<feature type="transmembrane region" description="Helical" evidence="2">
    <location>
        <begin position="327"/>
        <end position="346"/>
    </location>
</feature>
<feature type="transmembrane region" description="Helical" evidence="2">
    <location>
        <begin position="173"/>
        <end position="191"/>
    </location>
</feature>
<sequence length="745" mass="78482">MQGRTDGFRADVEGLRAVAVVLVMLAHAGVPGLGGGFIGVDVFFVISGFLITGLLVREMRETRRISLVRFWARRAKRLLPASITVLVATLVLTVLLVPSPRWSSIGGDVIAAALYVVNWRFAEQSVSYLNADAAAASPVQHYWSLAVEEQFYLVWPLLILLCAEAARQLSVRLRSTLVVGLLLVVVPSFVWSMIDTASSPEPAYFVTTTRLWELGAGALVALYAPLWQRSTRGAATMLAWGGFACLLLAALTVSTDTAWPGYQALLPVAATAAVIVGGFRARSSGPLRVLGLPFMQRTGALSYGLYLWHWPLLAVATARWGELSWPVGLLVVAASALPAWATYTLVENPVRRAALLSRVPRLALAVGAACTAVGVVAGLSLGALARAQIDHAPASDVQGAAAAAEQLPEPAAALAGGSSHASGSAGAGPRSRPGSRGAGTPSTPSAASSPSARPSPAAKPKPVSPWAGSGPAIKPALLKPAPPNLFDLTPTSISPDPIKAADDTPKRTCIIGVSDTAVERCDLGDRSGRMHLAVVGDSKADQWIDQLDTIARQHHWRLDVYTKAGCVLSSSAVQRGQQPYRECSTWRTQVLRQITGAQKPDAVLVSGQESRAYAHGRATDAQMVTAYVGQWKALQAKGIRVVALTDVPTVTSSLIDCVSGHRSSPNSSCTFRKNNGLGTQSLTSAARATHVPLITLNDWVCPTANGRCPSVIGNVLVYRSGSHVTATYASTLTEVLRARLVTALG</sequence>
<feature type="transmembrane region" description="Helical" evidence="2">
    <location>
        <begin position="36"/>
        <end position="56"/>
    </location>
</feature>